<name>A0A3R9PF71_9CREN</name>
<comment type="caution">
    <text evidence="2">The sequence shown here is derived from an EMBL/GenBank/DDBJ whole genome shotgun (WGS) entry which is preliminary data.</text>
</comment>
<accession>A0A3R9PF71</accession>
<keyword evidence="1" id="KW-1133">Transmembrane helix</keyword>
<dbReference type="EMBL" id="RCOR01000001">
    <property type="protein sequence ID" value="RSN70934.1"/>
    <property type="molecule type" value="Genomic_DNA"/>
</dbReference>
<gene>
    <name evidence="2" type="ORF">D9Q81_00180</name>
</gene>
<proteinExistence type="predicted"/>
<keyword evidence="1" id="KW-0472">Membrane</keyword>
<dbReference type="AlphaFoldDB" id="A0A3R9PF71"/>
<reference evidence="2 3" key="1">
    <citation type="submission" date="2018-10" db="EMBL/GenBank/DDBJ databases">
        <title>Co-occurring genomic capacity for anaerobic methane metabolism and dissimilatory sulfite reduction discovered in the Korarchaeota.</title>
        <authorList>
            <person name="Mckay L.J."/>
            <person name="Dlakic M."/>
            <person name="Fields M.W."/>
            <person name="Delmont T.O."/>
            <person name="Eren A.M."/>
            <person name="Jay Z.J."/>
            <person name="Klingelsmith K.B."/>
            <person name="Rusch D.B."/>
            <person name="Inskeep W.P."/>
        </authorList>
    </citation>
    <scope>NUCLEOTIDE SEQUENCE [LARGE SCALE GENOMIC DNA]</scope>
    <source>
        <strain evidence="2 3">WS</strain>
    </source>
</reference>
<keyword evidence="1" id="KW-0812">Transmembrane</keyword>
<organism evidence="2 3">
    <name type="scientific">Candidatus Korarchaeum cryptofilum</name>
    <dbReference type="NCBI Taxonomy" id="498846"/>
    <lineage>
        <taxon>Archaea</taxon>
        <taxon>Thermoproteota</taxon>
        <taxon>Candidatus Korarchaeia</taxon>
        <taxon>Candidatus Korarchaeales</taxon>
        <taxon>Candidatus Korarchaeaceae</taxon>
        <taxon>Candidatus Korarchaeum</taxon>
    </lineage>
</organism>
<evidence type="ECO:0000256" key="1">
    <source>
        <dbReference type="SAM" id="Phobius"/>
    </source>
</evidence>
<sequence length="213" mass="23698">MRALPIILFPIILFLLFSVLPLSAQDPLIYKRAEVVIALRDDGSATMSLSYEIENRAWVPVVPGYGYLEFNSGRILKASASIDGKKTEVIVNGSNLRYSIWEVIEPGKAINVRVNVTVSDFLSKGIIFDEFQARIGPFSYEVEEVDLRVIPPNGMNIVYLKGEGRPLKPGEAIDIEGEVSALPLPNIGVRWYPLVWLIIIAASISAVVLMRRR</sequence>
<evidence type="ECO:0000313" key="2">
    <source>
        <dbReference type="EMBL" id="RSN70934.1"/>
    </source>
</evidence>
<dbReference type="Proteomes" id="UP000278149">
    <property type="component" value="Unassembled WGS sequence"/>
</dbReference>
<evidence type="ECO:0000313" key="3">
    <source>
        <dbReference type="Proteomes" id="UP000278149"/>
    </source>
</evidence>
<protein>
    <submittedName>
        <fullName evidence="2">Uncharacterized protein</fullName>
    </submittedName>
</protein>
<feature type="transmembrane region" description="Helical" evidence="1">
    <location>
        <begin position="191"/>
        <end position="210"/>
    </location>
</feature>
<dbReference type="RefSeq" id="WP_125740314.1">
    <property type="nucleotide sequence ID" value="NZ_RCOR01000001.1"/>
</dbReference>